<proteinExistence type="predicted"/>
<name>A0ABP7C7F7_9ACTN</name>
<evidence type="ECO:0000313" key="2">
    <source>
        <dbReference type="Proteomes" id="UP001500902"/>
    </source>
</evidence>
<gene>
    <name evidence="1" type="ORF">GCM10022224_052730</name>
</gene>
<sequence>MNTDEARAEVRRILAADLADLVGDGRSLLPPVGRDDWALPRQDKDLLWRHGLPGPRDDGRYGISADYQRGKEPELEREGSAYYRVGVYAGVPHLAERGTGRVVHPVPARAEVHPQLAAHFPDTGTLAPVDSSVASWVELAWRWHRLVPVLAEQWARAGEAEVEALRAATGPQPPPDFYAGVRELGHEVLTAFRARDPAAITSKKTFWWGVVLDL</sequence>
<dbReference type="Pfam" id="PF14435">
    <property type="entry name" value="SUKH-4"/>
    <property type="match status" value="1"/>
</dbReference>
<organism evidence="1 2">
    <name type="scientific">Nonomuraea antimicrobica</name>
    <dbReference type="NCBI Taxonomy" id="561173"/>
    <lineage>
        <taxon>Bacteria</taxon>
        <taxon>Bacillati</taxon>
        <taxon>Actinomycetota</taxon>
        <taxon>Actinomycetes</taxon>
        <taxon>Streptosporangiales</taxon>
        <taxon>Streptosporangiaceae</taxon>
        <taxon>Nonomuraea</taxon>
    </lineage>
</organism>
<protein>
    <submittedName>
        <fullName evidence="1">Uncharacterized protein</fullName>
    </submittedName>
</protein>
<comment type="caution">
    <text evidence="1">The sequence shown here is derived from an EMBL/GenBank/DDBJ whole genome shotgun (WGS) entry which is preliminary data.</text>
</comment>
<keyword evidence="2" id="KW-1185">Reference proteome</keyword>
<evidence type="ECO:0000313" key="1">
    <source>
        <dbReference type="EMBL" id="GAA3681890.1"/>
    </source>
</evidence>
<dbReference type="Proteomes" id="UP001500902">
    <property type="component" value="Unassembled WGS sequence"/>
</dbReference>
<dbReference type="RefSeq" id="WP_344883502.1">
    <property type="nucleotide sequence ID" value="NZ_BAAAZP010000098.1"/>
</dbReference>
<accession>A0ABP7C7F7</accession>
<reference evidence="2" key="1">
    <citation type="journal article" date="2019" name="Int. J. Syst. Evol. Microbiol.">
        <title>The Global Catalogue of Microorganisms (GCM) 10K type strain sequencing project: providing services to taxonomists for standard genome sequencing and annotation.</title>
        <authorList>
            <consortium name="The Broad Institute Genomics Platform"/>
            <consortium name="The Broad Institute Genome Sequencing Center for Infectious Disease"/>
            <person name="Wu L."/>
            <person name="Ma J."/>
        </authorList>
    </citation>
    <scope>NUCLEOTIDE SEQUENCE [LARGE SCALE GENOMIC DNA]</scope>
    <source>
        <strain evidence="2">JCM 16904</strain>
    </source>
</reference>
<dbReference type="EMBL" id="BAAAZP010000098">
    <property type="protein sequence ID" value="GAA3681890.1"/>
    <property type="molecule type" value="Genomic_DNA"/>
</dbReference>
<dbReference type="InterPro" id="IPR025851">
    <property type="entry name" value="SUKH-4"/>
</dbReference>